<feature type="compositionally biased region" description="Acidic residues" evidence="2">
    <location>
        <begin position="300"/>
        <end position="319"/>
    </location>
</feature>
<dbReference type="PROSITE" id="PS50158">
    <property type="entry name" value="ZF_CCHC"/>
    <property type="match status" value="1"/>
</dbReference>
<dbReference type="GO" id="GO:0008270">
    <property type="term" value="F:zinc ion binding"/>
    <property type="evidence" value="ECO:0007669"/>
    <property type="project" value="UniProtKB-KW"/>
</dbReference>
<reference evidence="5" key="1">
    <citation type="submission" date="2023-07" db="EMBL/GenBank/DDBJ databases">
        <title>A chromosome-level genome assembly of Lolium multiflorum.</title>
        <authorList>
            <person name="Chen Y."/>
            <person name="Copetti D."/>
            <person name="Kolliker R."/>
            <person name="Studer B."/>
        </authorList>
    </citation>
    <scope>NUCLEOTIDE SEQUENCE</scope>
    <source>
        <strain evidence="5">02402/16</strain>
        <tissue evidence="5">Leaf</tissue>
    </source>
</reference>
<comment type="caution">
    <text evidence="5">The sequence shown here is derived from an EMBL/GenBank/DDBJ whole genome shotgun (WGS) entry which is preliminary data.</text>
</comment>
<dbReference type="SUPFAM" id="SSF57756">
    <property type="entry name" value="Retrovirus zinc finger-like domains"/>
    <property type="match status" value="1"/>
</dbReference>
<keyword evidence="3" id="KW-0472">Membrane</keyword>
<dbReference type="SMART" id="SM00343">
    <property type="entry name" value="ZnF_C2HC"/>
    <property type="match status" value="1"/>
</dbReference>
<keyword evidence="3" id="KW-1133">Transmembrane helix</keyword>
<accession>A0AAD8S6C3</accession>
<dbReference type="Pfam" id="PF00098">
    <property type="entry name" value="zf-CCHC"/>
    <property type="match status" value="1"/>
</dbReference>
<dbReference type="InterPro" id="IPR013103">
    <property type="entry name" value="RVT_2"/>
</dbReference>
<dbReference type="InterPro" id="IPR001878">
    <property type="entry name" value="Znf_CCHC"/>
</dbReference>
<dbReference type="GO" id="GO:0003676">
    <property type="term" value="F:nucleic acid binding"/>
    <property type="evidence" value="ECO:0007669"/>
    <property type="project" value="InterPro"/>
</dbReference>
<sequence>MGVHRVAEGTPRGPLTPEEDKAFGDATVIFVGAVLSVLGDKLVDAYLHIRNGKELWDALDAKFGAADAGGELYAMEQFNDYRMVENRSVVEQAHEIQIMAKELELLKCVLPDKFVAGCIVAKLPPSWRNFATSLKHQRHEFSVENIMGSLDVEEKARAKDKHTGGTEGRSAANMVQKNAHKSKGKNKGVSQTTNFKKKGKTEKKDPCWVCGETGHWANRCPQRKGKKCQAGQNSTSVNMVIGNTEEGTTGFLVVKSGVDDMNVGTIFESRDATFFEDIFPMRDMHGMSSWESDPIHETPMESDEESDDESSDSDEDDNEAPTRKALASPDADYWKEAVQSEMDSILANGTWELTERPYGCKPVGCKWVFKKKLRADADKCVYYRHGGGEGVVLCLYVDDILILGTSLKVIEEVKTFLSQCFEMKDLGEADVILNIKLLRDENNGITLVQSHYVEKVLSRFGYADCKSSLTPYDPTCATRPDISFAVCKLSRFVANPGDDHWHALERVMRYLKGTMSYGIHYTGYPKGLEGYSDSNWISDAKMKATSGYVFTLGGGAVSWKSCKQTILTSLPHPGDCVHSRPGEQASETPSVEILHRETGDKVFGERLGATARSVRVLLRRIGCFIDRSDYTMGDINKTHGDGGAAAGATFPVAMYVLFLSYLALLLVPCSDLMHVLSLMCVVKYACASVMLLSSRGNGHAAEHLLYPTYSINGKRLTTGALKRLTAGIFALAGDLLVGGNPLSPAFSNSPVVTGS</sequence>
<evidence type="ECO:0000259" key="4">
    <source>
        <dbReference type="PROSITE" id="PS50158"/>
    </source>
</evidence>
<dbReference type="InterPro" id="IPR043502">
    <property type="entry name" value="DNA/RNA_pol_sf"/>
</dbReference>
<feature type="region of interest" description="Disordered" evidence="2">
    <location>
        <begin position="286"/>
        <end position="326"/>
    </location>
</feature>
<keyword evidence="3" id="KW-0812">Transmembrane</keyword>
<protein>
    <recommendedName>
        <fullName evidence="4">CCHC-type domain-containing protein</fullName>
    </recommendedName>
</protein>
<dbReference type="Pfam" id="PF07727">
    <property type="entry name" value="RVT_2"/>
    <property type="match status" value="1"/>
</dbReference>
<gene>
    <name evidence="5" type="ORF">QYE76_063804</name>
</gene>
<keyword evidence="1" id="KW-0863">Zinc-finger</keyword>
<keyword evidence="1" id="KW-0862">Zinc</keyword>
<dbReference type="Proteomes" id="UP001231189">
    <property type="component" value="Unassembled WGS sequence"/>
</dbReference>
<dbReference type="EMBL" id="JAUUTY010000004">
    <property type="protein sequence ID" value="KAK1645999.1"/>
    <property type="molecule type" value="Genomic_DNA"/>
</dbReference>
<dbReference type="PANTHER" id="PTHR11439">
    <property type="entry name" value="GAG-POL-RELATED RETROTRANSPOSON"/>
    <property type="match status" value="1"/>
</dbReference>
<proteinExistence type="predicted"/>
<dbReference type="SUPFAM" id="SSF56672">
    <property type="entry name" value="DNA/RNA polymerases"/>
    <property type="match status" value="1"/>
</dbReference>
<dbReference type="AlphaFoldDB" id="A0AAD8S6C3"/>
<dbReference type="Pfam" id="PF14223">
    <property type="entry name" value="Retrotran_gag_2"/>
    <property type="match status" value="1"/>
</dbReference>
<evidence type="ECO:0000256" key="3">
    <source>
        <dbReference type="SAM" id="Phobius"/>
    </source>
</evidence>
<evidence type="ECO:0000313" key="6">
    <source>
        <dbReference type="Proteomes" id="UP001231189"/>
    </source>
</evidence>
<feature type="domain" description="CCHC-type" evidence="4">
    <location>
        <begin position="207"/>
        <end position="222"/>
    </location>
</feature>
<evidence type="ECO:0000313" key="5">
    <source>
        <dbReference type="EMBL" id="KAK1645999.1"/>
    </source>
</evidence>
<evidence type="ECO:0000256" key="1">
    <source>
        <dbReference type="PROSITE-ProRule" id="PRU00047"/>
    </source>
</evidence>
<feature type="region of interest" description="Disordered" evidence="2">
    <location>
        <begin position="156"/>
        <end position="204"/>
    </location>
</feature>
<evidence type="ECO:0000256" key="2">
    <source>
        <dbReference type="SAM" id="MobiDB-lite"/>
    </source>
</evidence>
<dbReference type="Gene3D" id="4.10.60.10">
    <property type="entry name" value="Zinc finger, CCHC-type"/>
    <property type="match status" value="1"/>
</dbReference>
<keyword evidence="1" id="KW-0479">Metal-binding</keyword>
<dbReference type="PANTHER" id="PTHR11439:SF521">
    <property type="entry name" value="RNA-DIRECTED DNA POLYMERASE"/>
    <property type="match status" value="1"/>
</dbReference>
<feature type="transmembrane region" description="Helical" evidence="3">
    <location>
        <begin position="644"/>
        <end position="666"/>
    </location>
</feature>
<name>A0AAD8S6C3_LOLMU</name>
<dbReference type="InterPro" id="IPR036875">
    <property type="entry name" value="Znf_CCHC_sf"/>
</dbReference>
<keyword evidence="6" id="KW-1185">Reference proteome</keyword>
<organism evidence="5 6">
    <name type="scientific">Lolium multiflorum</name>
    <name type="common">Italian ryegrass</name>
    <name type="synonym">Lolium perenne subsp. multiflorum</name>
    <dbReference type="NCBI Taxonomy" id="4521"/>
    <lineage>
        <taxon>Eukaryota</taxon>
        <taxon>Viridiplantae</taxon>
        <taxon>Streptophyta</taxon>
        <taxon>Embryophyta</taxon>
        <taxon>Tracheophyta</taxon>
        <taxon>Spermatophyta</taxon>
        <taxon>Magnoliopsida</taxon>
        <taxon>Liliopsida</taxon>
        <taxon>Poales</taxon>
        <taxon>Poaceae</taxon>
        <taxon>BOP clade</taxon>
        <taxon>Pooideae</taxon>
        <taxon>Poodae</taxon>
        <taxon>Poeae</taxon>
        <taxon>Poeae Chloroplast Group 2 (Poeae type)</taxon>
        <taxon>Loliodinae</taxon>
        <taxon>Loliinae</taxon>
        <taxon>Lolium</taxon>
    </lineage>
</organism>